<organism evidence="2">
    <name type="scientific">Drosophila grimshawi</name>
    <name type="common">Hawaiian fruit fly</name>
    <name type="synonym">Idiomyia grimshawi</name>
    <dbReference type="NCBI Taxonomy" id="7222"/>
    <lineage>
        <taxon>Eukaryota</taxon>
        <taxon>Metazoa</taxon>
        <taxon>Ecdysozoa</taxon>
        <taxon>Arthropoda</taxon>
        <taxon>Hexapoda</taxon>
        <taxon>Insecta</taxon>
        <taxon>Pterygota</taxon>
        <taxon>Neoptera</taxon>
        <taxon>Endopterygota</taxon>
        <taxon>Diptera</taxon>
        <taxon>Brachycera</taxon>
        <taxon>Muscomorpha</taxon>
        <taxon>Ephydroidea</taxon>
        <taxon>Drosophilidae</taxon>
        <taxon>Drosophila</taxon>
        <taxon>Hawaiian Drosophila</taxon>
    </lineage>
</organism>
<dbReference type="HOGENOM" id="CLU_129483_0_0_1"/>
<dbReference type="PANTHER" id="PTHR20898">
    <property type="entry name" value="DAEDALUS ON 3-RELATED-RELATED"/>
    <property type="match status" value="1"/>
</dbReference>
<dbReference type="OMA" id="LYMDEQD"/>
<dbReference type="InterPro" id="IPR010512">
    <property type="entry name" value="DUF1091"/>
</dbReference>
<protein>
    <submittedName>
        <fullName evidence="1">GH25131</fullName>
    </submittedName>
</protein>
<dbReference type="InParanoid" id="B4JZF7"/>
<keyword evidence="2" id="KW-1185">Reference proteome</keyword>
<name>B4JZF7_DROGR</name>
<dbReference type="eggNOG" id="ENOG502T71F">
    <property type="taxonomic scope" value="Eukaryota"/>
</dbReference>
<reference evidence="1 2" key="1">
    <citation type="journal article" date="2007" name="Nature">
        <title>Evolution of genes and genomes on the Drosophila phylogeny.</title>
        <authorList>
            <consortium name="Drosophila 12 Genomes Consortium"/>
            <person name="Clark A.G."/>
            <person name="Eisen M.B."/>
            <person name="Smith D.R."/>
            <person name="Bergman C.M."/>
            <person name="Oliver B."/>
            <person name="Markow T.A."/>
            <person name="Kaufman T.C."/>
            <person name="Kellis M."/>
            <person name="Gelbart W."/>
            <person name="Iyer V.N."/>
            <person name="Pollard D.A."/>
            <person name="Sackton T.B."/>
            <person name="Larracuente A.M."/>
            <person name="Singh N.D."/>
            <person name="Abad J.P."/>
            <person name="Abt D.N."/>
            <person name="Adryan B."/>
            <person name="Aguade M."/>
            <person name="Akashi H."/>
            <person name="Anderson W.W."/>
            <person name="Aquadro C.F."/>
            <person name="Ardell D.H."/>
            <person name="Arguello R."/>
            <person name="Artieri C.G."/>
            <person name="Barbash D.A."/>
            <person name="Barker D."/>
            <person name="Barsanti P."/>
            <person name="Batterham P."/>
            <person name="Batzoglou S."/>
            <person name="Begun D."/>
            <person name="Bhutkar A."/>
            <person name="Blanco E."/>
            <person name="Bosak S.A."/>
            <person name="Bradley R.K."/>
            <person name="Brand A.D."/>
            <person name="Brent M.R."/>
            <person name="Brooks A.N."/>
            <person name="Brown R.H."/>
            <person name="Butlin R.K."/>
            <person name="Caggese C."/>
            <person name="Calvi B.R."/>
            <person name="Bernardo de Carvalho A."/>
            <person name="Caspi A."/>
            <person name="Castrezana S."/>
            <person name="Celniker S.E."/>
            <person name="Chang J.L."/>
            <person name="Chapple C."/>
            <person name="Chatterji S."/>
            <person name="Chinwalla A."/>
            <person name="Civetta A."/>
            <person name="Clifton S.W."/>
            <person name="Comeron J.M."/>
            <person name="Costello J.C."/>
            <person name="Coyne J.A."/>
            <person name="Daub J."/>
            <person name="David R.G."/>
            <person name="Delcher A.L."/>
            <person name="Delehaunty K."/>
            <person name="Do C.B."/>
            <person name="Ebling H."/>
            <person name="Edwards K."/>
            <person name="Eickbush T."/>
            <person name="Evans J.D."/>
            <person name="Filipski A."/>
            <person name="Findeiss S."/>
            <person name="Freyhult E."/>
            <person name="Fulton L."/>
            <person name="Fulton R."/>
            <person name="Garcia A.C."/>
            <person name="Gardiner A."/>
            <person name="Garfield D.A."/>
            <person name="Garvin B.E."/>
            <person name="Gibson G."/>
            <person name="Gilbert D."/>
            <person name="Gnerre S."/>
            <person name="Godfrey J."/>
            <person name="Good R."/>
            <person name="Gotea V."/>
            <person name="Gravely B."/>
            <person name="Greenberg A.J."/>
            <person name="Griffiths-Jones S."/>
            <person name="Gross S."/>
            <person name="Guigo R."/>
            <person name="Gustafson E.A."/>
            <person name="Haerty W."/>
            <person name="Hahn M.W."/>
            <person name="Halligan D.L."/>
            <person name="Halpern A.L."/>
            <person name="Halter G.M."/>
            <person name="Han M.V."/>
            <person name="Heger A."/>
            <person name="Hillier L."/>
            <person name="Hinrichs A.S."/>
            <person name="Holmes I."/>
            <person name="Hoskins R.A."/>
            <person name="Hubisz M.J."/>
            <person name="Hultmark D."/>
            <person name="Huntley M.A."/>
            <person name="Jaffe D.B."/>
            <person name="Jagadeeshan S."/>
            <person name="Jeck W.R."/>
            <person name="Johnson J."/>
            <person name="Jones C.D."/>
            <person name="Jordan W.C."/>
            <person name="Karpen G.H."/>
            <person name="Kataoka E."/>
            <person name="Keightley P.D."/>
            <person name="Kheradpour P."/>
            <person name="Kirkness E.F."/>
            <person name="Koerich L.B."/>
            <person name="Kristiansen K."/>
            <person name="Kudrna D."/>
            <person name="Kulathinal R.J."/>
            <person name="Kumar S."/>
            <person name="Kwok R."/>
            <person name="Lander E."/>
            <person name="Langley C.H."/>
            <person name="Lapoint R."/>
            <person name="Lazzaro B.P."/>
            <person name="Lee S.J."/>
            <person name="Levesque L."/>
            <person name="Li R."/>
            <person name="Lin C.F."/>
            <person name="Lin M.F."/>
            <person name="Lindblad-Toh K."/>
            <person name="Llopart A."/>
            <person name="Long M."/>
            <person name="Low L."/>
            <person name="Lozovsky E."/>
            <person name="Lu J."/>
            <person name="Luo M."/>
            <person name="Machado C.A."/>
            <person name="Makalowski W."/>
            <person name="Marzo M."/>
            <person name="Matsuda M."/>
            <person name="Matzkin L."/>
            <person name="McAllister B."/>
            <person name="McBride C.S."/>
            <person name="McKernan B."/>
            <person name="McKernan K."/>
            <person name="Mendez-Lago M."/>
            <person name="Minx P."/>
            <person name="Mollenhauer M.U."/>
            <person name="Montooth K."/>
            <person name="Mount S.M."/>
            <person name="Mu X."/>
            <person name="Myers E."/>
            <person name="Negre B."/>
            <person name="Newfeld S."/>
            <person name="Nielsen R."/>
            <person name="Noor M.A."/>
            <person name="O'Grady P."/>
            <person name="Pachter L."/>
            <person name="Papaceit M."/>
            <person name="Parisi M.J."/>
            <person name="Parisi M."/>
            <person name="Parts L."/>
            <person name="Pedersen J.S."/>
            <person name="Pesole G."/>
            <person name="Phillippy A.M."/>
            <person name="Ponting C.P."/>
            <person name="Pop M."/>
            <person name="Porcelli D."/>
            <person name="Powell J.R."/>
            <person name="Prohaska S."/>
            <person name="Pruitt K."/>
            <person name="Puig M."/>
            <person name="Quesneville H."/>
            <person name="Ram K.R."/>
            <person name="Rand D."/>
            <person name="Rasmussen M.D."/>
            <person name="Reed L.K."/>
            <person name="Reenan R."/>
            <person name="Reily A."/>
            <person name="Remington K.A."/>
            <person name="Rieger T.T."/>
            <person name="Ritchie M.G."/>
            <person name="Robin C."/>
            <person name="Rogers Y.H."/>
            <person name="Rohde C."/>
            <person name="Rozas J."/>
            <person name="Rubenfield M.J."/>
            <person name="Ruiz A."/>
            <person name="Russo S."/>
            <person name="Salzberg S.L."/>
            <person name="Sanchez-Gracia A."/>
            <person name="Saranga D.J."/>
            <person name="Sato H."/>
            <person name="Schaeffer S.W."/>
            <person name="Schatz M.C."/>
            <person name="Schlenke T."/>
            <person name="Schwartz R."/>
            <person name="Segarra C."/>
            <person name="Singh R.S."/>
            <person name="Sirot L."/>
            <person name="Sirota M."/>
            <person name="Sisneros N.B."/>
            <person name="Smith C.D."/>
            <person name="Smith T.F."/>
            <person name="Spieth J."/>
            <person name="Stage D.E."/>
            <person name="Stark A."/>
            <person name="Stephan W."/>
            <person name="Strausberg R.L."/>
            <person name="Strempel S."/>
            <person name="Sturgill D."/>
            <person name="Sutton G."/>
            <person name="Sutton G.G."/>
            <person name="Tao W."/>
            <person name="Teichmann S."/>
            <person name="Tobari Y.N."/>
            <person name="Tomimura Y."/>
            <person name="Tsolas J.M."/>
            <person name="Valente V.L."/>
            <person name="Venter E."/>
            <person name="Venter J.C."/>
            <person name="Vicario S."/>
            <person name="Vieira F.G."/>
            <person name="Vilella A.J."/>
            <person name="Villasante A."/>
            <person name="Walenz B."/>
            <person name="Wang J."/>
            <person name="Wasserman M."/>
            <person name="Watts T."/>
            <person name="Wilson D."/>
            <person name="Wilson R.K."/>
            <person name="Wing R.A."/>
            <person name="Wolfner M.F."/>
            <person name="Wong A."/>
            <person name="Wong G.K."/>
            <person name="Wu C.I."/>
            <person name="Wu G."/>
            <person name="Yamamoto D."/>
            <person name="Yang H.P."/>
            <person name="Yang S.P."/>
            <person name="Yorke J.A."/>
            <person name="Yoshida K."/>
            <person name="Zdobnov E."/>
            <person name="Zhang P."/>
            <person name="Zhang Y."/>
            <person name="Zimin A.V."/>
            <person name="Baldwin J."/>
            <person name="Abdouelleil A."/>
            <person name="Abdulkadir J."/>
            <person name="Abebe A."/>
            <person name="Abera B."/>
            <person name="Abreu J."/>
            <person name="Acer S.C."/>
            <person name="Aftuck L."/>
            <person name="Alexander A."/>
            <person name="An P."/>
            <person name="Anderson E."/>
            <person name="Anderson S."/>
            <person name="Arachi H."/>
            <person name="Azer M."/>
            <person name="Bachantsang P."/>
            <person name="Barry A."/>
            <person name="Bayul T."/>
            <person name="Berlin A."/>
            <person name="Bessette D."/>
            <person name="Bloom T."/>
            <person name="Blye J."/>
            <person name="Boguslavskiy L."/>
            <person name="Bonnet C."/>
            <person name="Boukhgalter B."/>
            <person name="Bourzgui I."/>
            <person name="Brown A."/>
            <person name="Cahill P."/>
            <person name="Channer S."/>
            <person name="Cheshatsang Y."/>
            <person name="Chuda L."/>
            <person name="Citroen M."/>
            <person name="Collymore A."/>
            <person name="Cooke P."/>
            <person name="Costello M."/>
            <person name="D'Aco K."/>
            <person name="Daza R."/>
            <person name="De Haan G."/>
            <person name="DeGray S."/>
            <person name="DeMaso C."/>
            <person name="Dhargay N."/>
            <person name="Dooley K."/>
            <person name="Dooley E."/>
            <person name="Doricent M."/>
            <person name="Dorje P."/>
            <person name="Dorjee K."/>
            <person name="Dupes A."/>
            <person name="Elong R."/>
            <person name="Falk J."/>
            <person name="Farina A."/>
            <person name="Faro S."/>
            <person name="Ferguson D."/>
            <person name="Fisher S."/>
            <person name="Foley C.D."/>
            <person name="Franke A."/>
            <person name="Friedrich D."/>
            <person name="Gadbois L."/>
            <person name="Gearin G."/>
            <person name="Gearin C.R."/>
            <person name="Giannoukos G."/>
            <person name="Goode T."/>
            <person name="Graham J."/>
            <person name="Grandbois E."/>
            <person name="Grewal S."/>
            <person name="Gyaltsen K."/>
            <person name="Hafez N."/>
            <person name="Hagos B."/>
            <person name="Hall J."/>
            <person name="Henson C."/>
            <person name="Hollinger A."/>
            <person name="Honan T."/>
            <person name="Huard M.D."/>
            <person name="Hughes L."/>
            <person name="Hurhula B."/>
            <person name="Husby M.E."/>
            <person name="Kamat A."/>
            <person name="Kanga B."/>
            <person name="Kashin S."/>
            <person name="Khazanovich D."/>
            <person name="Kisner P."/>
            <person name="Lance K."/>
            <person name="Lara M."/>
            <person name="Lee W."/>
            <person name="Lennon N."/>
            <person name="Letendre F."/>
            <person name="LeVine R."/>
            <person name="Lipovsky A."/>
            <person name="Liu X."/>
            <person name="Liu J."/>
            <person name="Liu S."/>
            <person name="Lokyitsang T."/>
            <person name="Lokyitsang Y."/>
            <person name="Lubonja R."/>
            <person name="Lui A."/>
            <person name="MacDonald P."/>
            <person name="Magnisalis V."/>
            <person name="Maru K."/>
            <person name="Matthews C."/>
            <person name="McCusker W."/>
            <person name="McDonough S."/>
            <person name="Mehta T."/>
            <person name="Meldrim J."/>
            <person name="Meneus L."/>
            <person name="Mihai O."/>
            <person name="Mihalev A."/>
            <person name="Mihova T."/>
            <person name="Mittelman R."/>
            <person name="Mlenga V."/>
            <person name="Montmayeur A."/>
            <person name="Mulrain L."/>
            <person name="Navidi A."/>
            <person name="Naylor J."/>
            <person name="Negash T."/>
            <person name="Nguyen T."/>
            <person name="Nguyen N."/>
            <person name="Nicol R."/>
            <person name="Norbu C."/>
            <person name="Norbu N."/>
            <person name="Novod N."/>
            <person name="O'Neill B."/>
            <person name="Osman S."/>
            <person name="Markiewicz E."/>
            <person name="Oyono O.L."/>
            <person name="Patti C."/>
            <person name="Phunkhang P."/>
            <person name="Pierre F."/>
            <person name="Priest M."/>
            <person name="Raghuraman S."/>
            <person name="Rege F."/>
            <person name="Reyes R."/>
            <person name="Rise C."/>
            <person name="Rogov P."/>
            <person name="Ross K."/>
            <person name="Ryan E."/>
            <person name="Settipalli S."/>
            <person name="Shea T."/>
            <person name="Sherpa N."/>
            <person name="Shi L."/>
            <person name="Shih D."/>
            <person name="Sparrow T."/>
            <person name="Spaulding J."/>
            <person name="Stalker J."/>
            <person name="Stange-Thomann N."/>
            <person name="Stavropoulos S."/>
            <person name="Stone C."/>
            <person name="Strader C."/>
            <person name="Tesfaye S."/>
            <person name="Thomson T."/>
            <person name="Thoulutsang Y."/>
            <person name="Thoulutsang D."/>
            <person name="Topham K."/>
            <person name="Topping I."/>
            <person name="Tsamla T."/>
            <person name="Vassiliev H."/>
            <person name="Vo A."/>
            <person name="Wangchuk T."/>
            <person name="Wangdi T."/>
            <person name="Weiand M."/>
            <person name="Wilkinson J."/>
            <person name="Wilson A."/>
            <person name="Yadav S."/>
            <person name="Young G."/>
            <person name="Yu Q."/>
            <person name="Zembek L."/>
            <person name="Zhong D."/>
            <person name="Zimmer A."/>
            <person name="Zwirko Z."/>
            <person name="Jaffe D.B."/>
            <person name="Alvarez P."/>
            <person name="Brockman W."/>
            <person name="Butler J."/>
            <person name="Chin C."/>
            <person name="Gnerre S."/>
            <person name="Grabherr M."/>
            <person name="Kleber M."/>
            <person name="Mauceli E."/>
            <person name="MacCallum I."/>
        </authorList>
    </citation>
    <scope>NUCLEOTIDE SEQUENCE [LARGE SCALE GENOMIC DNA]</scope>
    <source>
        <strain evidence="2">Tucson 15287-2541.00</strain>
    </source>
</reference>
<dbReference type="PANTHER" id="PTHR20898:SF0">
    <property type="entry name" value="DAEDALUS ON 3-RELATED"/>
    <property type="match status" value="1"/>
</dbReference>
<dbReference type="Pfam" id="PF06477">
    <property type="entry name" value="DUF1091"/>
    <property type="match status" value="1"/>
</dbReference>
<dbReference type="EMBL" id="CH916379">
    <property type="protein sequence ID" value="EDV94079.1"/>
    <property type="molecule type" value="Genomic_DNA"/>
</dbReference>
<evidence type="ECO:0000313" key="2">
    <source>
        <dbReference type="Proteomes" id="UP000001070"/>
    </source>
</evidence>
<dbReference type="SMART" id="SM00697">
    <property type="entry name" value="DM8"/>
    <property type="match status" value="1"/>
</dbReference>
<sequence length="142" mass="17027">MDADLFEGVNAEVMNGNTITSYIIFKRNVDQFELDTSFDMLKPNNQKLRLFQNRFDGCQFLNTNHKNRLFNMFIKSLKQSSNTILRCPLKSHFNYTITKMHLNETDFPQYVPECDFQGLTKFYIRNKFVFRMFMKGRVEYKN</sequence>
<dbReference type="PhylomeDB" id="B4JZF7"/>
<gene>
    <name evidence="1" type="primary">Dgri\GH25131</name>
    <name evidence="1" type="ORF">Dgri_GH25131</name>
</gene>
<proteinExistence type="predicted"/>
<evidence type="ECO:0000313" key="1">
    <source>
        <dbReference type="EMBL" id="EDV94079.1"/>
    </source>
</evidence>
<accession>B4JZF7</accession>
<dbReference type="OrthoDB" id="7837946at2759"/>
<dbReference type="Proteomes" id="UP000001070">
    <property type="component" value="Unassembled WGS sequence"/>
</dbReference>
<dbReference type="AlphaFoldDB" id="B4JZF7"/>